<organism evidence="1 2">
    <name type="scientific">Allacma fusca</name>
    <dbReference type="NCBI Taxonomy" id="39272"/>
    <lineage>
        <taxon>Eukaryota</taxon>
        <taxon>Metazoa</taxon>
        <taxon>Ecdysozoa</taxon>
        <taxon>Arthropoda</taxon>
        <taxon>Hexapoda</taxon>
        <taxon>Collembola</taxon>
        <taxon>Symphypleona</taxon>
        <taxon>Sminthuridae</taxon>
        <taxon>Allacma</taxon>
    </lineage>
</organism>
<dbReference type="Proteomes" id="UP000708208">
    <property type="component" value="Unassembled WGS sequence"/>
</dbReference>
<evidence type="ECO:0000313" key="2">
    <source>
        <dbReference type="Proteomes" id="UP000708208"/>
    </source>
</evidence>
<dbReference type="EMBL" id="CAJVCH010102815">
    <property type="protein sequence ID" value="CAG7723809.1"/>
    <property type="molecule type" value="Genomic_DNA"/>
</dbReference>
<keyword evidence="2" id="KW-1185">Reference proteome</keyword>
<gene>
    <name evidence="1" type="ORF">AFUS01_LOCUS12871</name>
</gene>
<protein>
    <submittedName>
        <fullName evidence="1">Uncharacterized protein</fullName>
    </submittedName>
</protein>
<reference evidence="1" key="1">
    <citation type="submission" date="2021-06" db="EMBL/GenBank/DDBJ databases">
        <authorList>
            <person name="Hodson N. C."/>
            <person name="Mongue J. A."/>
            <person name="Jaron S. K."/>
        </authorList>
    </citation>
    <scope>NUCLEOTIDE SEQUENCE</scope>
</reference>
<dbReference type="AlphaFoldDB" id="A0A8J2JPN1"/>
<feature type="non-terminal residue" evidence="1">
    <location>
        <position position="1"/>
    </location>
</feature>
<proteinExistence type="predicted"/>
<evidence type="ECO:0000313" key="1">
    <source>
        <dbReference type="EMBL" id="CAG7723809.1"/>
    </source>
</evidence>
<sequence>FQKLGQIEKQRCKCYTTGSES</sequence>
<comment type="caution">
    <text evidence="1">The sequence shown here is derived from an EMBL/GenBank/DDBJ whole genome shotgun (WGS) entry which is preliminary data.</text>
</comment>
<accession>A0A8J2JPN1</accession>
<name>A0A8J2JPN1_9HEXA</name>